<dbReference type="PANTHER" id="PTHR48471:SF1">
    <property type="entry name" value="DDE TNP4 DOMAIN-CONTAINING PROTEIN"/>
    <property type="match status" value="1"/>
</dbReference>
<feature type="domain" description="DDE Tnp4" evidence="3">
    <location>
        <begin position="139"/>
        <end position="259"/>
    </location>
</feature>
<dbReference type="InParanoid" id="F8QI66"/>
<dbReference type="InterPro" id="IPR027806">
    <property type="entry name" value="HARBI1_dom"/>
</dbReference>
<dbReference type="OMA" id="MWYERPI"/>
<reference evidence="5" key="1">
    <citation type="journal article" date="2011" name="Science">
        <title>The plant cell wall-decomposing machinery underlies the functional diversity of forest fungi.</title>
        <authorList>
            <person name="Eastwood D.C."/>
            <person name="Floudas D."/>
            <person name="Binder M."/>
            <person name="Majcherczyk A."/>
            <person name="Schneider P."/>
            <person name="Aerts A."/>
            <person name="Asiegbu F.O."/>
            <person name="Baker S.E."/>
            <person name="Barry K."/>
            <person name="Bendiksby M."/>
            <person name="Blumentritt M."/>
            <person name="Coutinho P.M."/>
            <person name="Cullen D."/>
            <person name="de Vries R.P."/>
            <person name="Gathman A."/>
            <person name="Goodell B."/>
            <person name="Henrissat B."/>
            <person name="Ihrmark K."/>
            <person name="Kauserud H."/>
            <person name="Kohler A."/>
            <person name="LaButti K."/>
            <person name="Lapidus A."/>
            <person name="Lavin J.L."/>
            <person name="Lee Y.-H."/>
            <person name="Lindquist E."/>
            <person name="Lilly W."/>
            <person name="Lucas S."/>
            <person name="Morin E."/>
            <person name="Murat C."/>
            <person name="Oguiza J.A."/>
            <person name="Park J."/>
            <person name="Pisabarro A.G."/>
            <person name="Riley R."/>
            <person name="Rosling A."/>
            <person name="Salamov A."/>
            <person name="Schmidt O."/>
            <person name="Schmutz J."/>
            <person name="Skrede I."/>
            <person name="Stenlid J."/>
            <person name="Wiebenga A."/>
            <person name="Xie X."/>
            <person name="Kuees U."/>
            <person name="Hibbett D.S."/>
            <person name="Hoffmeister D."/>
            <person name="Hoegberg N."/>
            <person name="Martin F."/>
            <person name="Grigoriev I.V."/>
            <person name="Watkinson S.C."/>
        </authorList>
    </citation>
    <scope>NUCLEOTIDE SEQUENCE [LARGE SCALE GENOMIC DNA]</scope>
    <source>
        <strain evidence="5">strain S7.3</strain>
    </source>
</reference>
<dbReference type="Pfam" id="PF13359">
    <property type="entry name" value="DDE_Tnp_4"/>
    <property type="match status" value="1"/>
</dbReference>
<evidence type="ECO:0000313" key="4">
    <source>
        <dbReference type="EMBL" id="EGN92002.1"/>
    </source>
</evidence>
<dbReference type="EMBL" id="GL945519">
    <property type="protein sequence ID" value="EGN92002.1"/>
    <property type="molecule type" value="Genomic_DNA"/>
</dbReference>
<accession>F8QI66</accession>
<organism evidence="5">
    <name type="scientific">Serpula lacrymans var. lacrymans (strain S7.3)</name>
    <name type="common">Dry rot fungus</name>
    <dbReference type="NCBI Taxonomy" id="936435"/>
    <lineage>
        <taxon>Eukaryota</taxon>
        <taxon>Fungi</taxon>
        <taxon>Dikarya</taxon>
        <taxon>Basidiomycota</taxon>
        <taxon>Agaricomycotina</taxon>
        <taxon>Agaricomycetes</taxon>
        <taxon>Agaricomycetidae</taxon>
        <taxon>Boletales</taxon>
        <taxon>Coniophorineae</taxon>
        <taxon>Serpulaceae</taxon>
        <taxon>Serpula</taxon>
    </lineage>
</organism>
<dbReference type="AlphaFoldDB" id="F8QI66"/>
<gene>
    <name evidence="4" type="ORF">SERLA73DRAFT_127849</name>
</gene>
<keyword evidence="2" id="KW-0479">Metal-binding</keyword>
<evidence type="ECO:0000259" key="3">
    <source>
        <dbReference type="Pfam" id="PF13359"/>
    </source>
</evidence>
<evidence type="ECO:0000313" key="5">
    <source>
        <dbReference type="Proteomes" id="UP000008063"/>
    </source>
</evidence>
<evidence type="ECO:0000256" key="2">
    <source>
        <dbReference type="ARBA" id="ARBA00022723"/>
    </source>
</evidence>
<dbReference type="GO" id="GO:0046872">
    <property type="term" value="F:metal ion binding"/>
    <property type="evidence" value="ECO:0007669"/>
    <property type="project" value="UniProtKB-KW"/>
</dbReference>
<name>F8QI66_SERL3</name>
<dbReference type="Proteomes" id="UP000008063">
    <property type="component" value="Unassembled WGS sequence"/>
</dbReference>
<dbReference type="OrthoDB" id="78198at2759"/>
<dbReference type="HOGENOM" id="CLU_048932_1_2_1"/>
<evidence type="ECO:0000256" key="1">
    <source>
        <dbReference type="ARBA" id="ARBA00001968"/>
    </source>
</evidence>
<proteinExistence type="predicted"/>
<dbReference type="PANTHER" id="PTHR48471">
    <property type="entry name" value="DDE TNP4 DOMAIN-CONTAINING PROTEIN"/>
    <property type="match status" value="1"/>
</dbReference>
<sequence>MADPHIDTPWQCLLSSHSDCAFITTMGFDAHSFDAILSAGFEKMWYERPIVRFDTIGGGKSRPGGCSLDAAGALGLVLHYLNSTMCEVSLQQIFALIPSTVLQYNHFGLNILLETLRNMPDTAITWPKGAKFEENTSLLTHLVFSKCLIIAANLNVPGSWHDSWVAQPIYKKLRTKMPDKYYLVADTAFPRSTTQISGRICAPIKAGQHIPGTREDVAEKLAFNRELLSYCQTAEWGMRALQGSFGWLQVPLEINHSEQRANLLETSRLVGINKIKNVYMKEWTRGVDQEELWRSFEDMLFSDNKKDCISRFHIVASYE</sequence>
<comment type="cofactor">
    <cofactor evidence="1">
        <name>a divalent metal cation</name>
        <dbReference type="ChEBI" id="CHEBI:60240"/>
    </cofactor>
</comment>
<keyword evidence="5" id="KW-1185">Reference proteome</keyword>
<protein>
    <recommendedName>
        <fullName evidence="3">DDE Tnp4 domain-containing protein</fullName>
    </recommendedName>
</protein>